<dbReference type="EMBL" id="HG994585">
    <property type="protein sequence ID" value="CAF2965327.1"/>
    <property type="molecule type" value="Genomic_DNA"/>
</dbReference>
<feature type="compositionally biased region" description="Low complexity" evidence="9">
    <location>
        <begin position="357"/>
        <end position="381"/>
    </location>
</feature>
<comment type="similarity">
    <text evidence="8">Belongs to the YAP1 family.</text>
</comment>
<evidence type="ECO:0000256" key="9">
    <source>
        <dbReference type="SAM" id="MobiDB-lite"/>
    </source>
</evidence>
<dbReference type="GO" id="GO:0005634">
    <property type="term" value="C:nucleus"/>
    <property type="evidence" value="ECO:0007669"/>
    <property type="project" value="UniProtKB-SubCell"/>
</dbReference>
<evidence type="ECO:0000256" key="1">
    <source>
        <dbReference type="ARBA" id="ARBA00004123"/>
    </source>
</evidence>
<dbReference type="AlphaFoldDB" id="A0A7R8CXT7"/>
<evidence type="ECO:0000259" key="10">
    <source>
        <dbReference type="PROSITE" id="PS50020"/>
    </source>
</evidence>
<feature type="region of interest" description="Disordered" evidence="9">
    <location>
        <begin position="357"/>
        <end position="398"/>
    </location>
</feature>
<evidence type="ECO:0000256" key="4">
    <source>
        <dbReference type="ARBA" id="ARBA00023015"/>
    </source>
</evidence>
<dbReference type="Pfam" id="PF00397">
    <property type="entry name" value="WW"/>
    <property type="match status" value="2"/>
</dbReference>
<evidence type="ECO:0000256" key="6">
    <source>
        <dbReference type="ARBA" id="ARBA00023163"/>
    </source>
</evidence>
<evidence type="ECO:0000256" key="3">
    <source>
        <dbReference type="ARBA" id="ARBA00022490"/>
    </source>
</evidence>
<comment type="subcellular location">
    <subcellularLocation>
        <location evidence="2">Cytoplasm</location>
    </subcellularLocation>
    <subcellularLocation>
        <location evidence="1">Nucleus</location>
    </subcellularLocation>
</comment>
<dbReference type="InterPro" id="IPR036020">
    <property type="entry name" value="WW_dom_sf"/>
</dbReference>
<dbReference type="InterPro" id="IPR053819">
    <property type="entry name" value="TEADIR3_omega_loop"/>
</dbReference>
<dbReference type="PANTHER" id="PTHR17616:SF8">
    <property type="entry name" value="TRANSCRIPTIONAL COACTIVATOR YORKIE"/>
    <property type="match status" value="1"/>
</dbReference>
<dbReference type="GO" id="GO:0035329">
    <property type="term" value="P:hippo signaling"/>
    <property type="evidence" value="ECO:0007669"/>
    <property type="project" value="TreeGrafter"/>
</dbReference>
<feature type="compositionally biased region" description="Pro residues" evidence="9">
    <location>
        <begin position="163"/>
        <end position="185"/>
    </location>
</feature>
<accession>A0A7R8CXT7</accession>
<evidence type="ECO:0000256" key="8">
    <source>
        <dbReference type="ARBA" id="ARBA00038057"/>
    </source>
</evidence>
<evidence type="ECO:0000256" key="5">
    <source>
        <dbReference type="ARBA" id="ARBA00023159"/>
    </source>
</evidence>
<keyword evidence="6" id="KW-0804">Transcription</keyword>
<dbReference type="InterPro" id="IPR051583">
    <property type="entry name" value="YAP1"/>
</dbReference>
<dbReference type="InterPro" id="IPR001202">
    <property type="entry name" value="WW_dom"/>
</dbReference>
<feature type="domain" description="WW" evidence="10">
    <location>
        <begin position="123"/>
        <end position="156"/>
    </location>
</feature>
<protein>
    <submittedName>
        <fullName evidence="11">YAP1</fullName>
    </submittedName>
</protein>
<feature type="compositionally biased region" description="Polar residues" evidence="9">
    <location>
        <begin position="186"/>
        <end position="204"/>
    </location>
</feature>
<sequence length="427" mass="47656">MNEESGTPGPIIHIRADSDSTLEDMFNVALKPQGSLLPLQVPLRMRKLPESFFRQPMHHGSPNHSRENSLDISGVAESPNTFPIHHSRAHSSPATLQQTLAVAQQQSPVSNHVRQTSYDQDLGPLPPGWEMAKTPQGQLYFMNHITKTTQWEDPRKQHYASAPPVPPAPPTPALSPAPQHGPIPQPYQSSPRSASPCHNNNASLVSLPPGWDQGETPGGEVYYINHATKKTTWFDPRIPIHHQRIPQKDSQRHNRLQRLENERRALQQRQVELKKCMEKNEQLKLVKRHNQEVLQQTQEMLMRQTLNGSSSDDQPSRNDIHNRQESADSGLGMGSNFNLGSIPEDITGMEMETDLDTTLTDRTPNPTSNNSNSTNTNNANNEQNADMDSDALIPSLTGDLGDELSNDIMQDVQSILSTNKGDNLTWL</sequence>
<dbReference type="Pfam" id="PF15238">
    <property type="entry name" value="TEADIR3"/>
    <property type="match status" value="1"/>
</dbReference>
<dbReference type="CDD" id="cd00201">
    <property type="entry name" value="WW"/>
    <property type="match status" value="2"/>
</dbReference>
<keyword evidence="4" id="KW-0805">Transcription regulation</keyword>
<keyword evidence="3" id="KW-0963">Cytoplasm</keyword>
<dbReference type="SMART" id="SM00456">
    <property type="entry name" value="WW"/>
    <property type="match status" value="2"/>
</dbReference>
<keyword evidence="12" id="KW-1185">Reference proteome</keyword>
<dbReference type="GO" id="GO:0005737">
    <property type="term" value="C:cytoplasm"/>
    <property type="evidence" value="ECO:0007669"/>
    <property type="project" value="UniProtKB-SubCell"/>
</dbReference>
<dbReference type="OrthoDB" id="2020426at2759"/>
<dbReference type="PANTHER" id="PTHR17616">
    <property type="entry name" value="YES-ASSOCIATED PROTEIN YAP1 FAMILY MEMBER"/>
    <property type="match status" value="1"/>
</dbReference>
<feature type="region of interest" description="Disordered" evidence="9">
    <location>
        <begin position="153"/>
        <end position="212"/>
    </location>
</feature>
<feature type="compositionally biased region" description="Low complexity" evidence="9">
    <location>
        <begin position="94"/>
        <end position="106"/>
    </location>
</feature>
<evidence type="ECO:0000256" key="2">
    <source>
        <dbReference type="ARBA" id="ARBA00004496"/>
    </source>
</evidence>
<reference evidence="11" key="1">
    <citation type="submission" date="2021-02" db="EMBL/GenBank/DDBJ databases">
        <authorList>
            <person name="Bekaert M."/>
        </authorList>
    </citation>
    <scope>NUCLEOTIDE SEQUENCE</scope>
    <source>
        <strain evidence="11">IoA-00</strain>
    </source>
</reference>
<dbReference type="Gene3D" id="6.20.430.10">
    <property type="match status" value="1"/>
</dbReference>
<feature type="domain" description="WW" evidence="10">
    <location>
        <begin position="205"/>
        <end position="238"/>
    </location>
</feature>
<feature type="compositionally biased region" description="Basic and acidic residues" evidence="9">
    <location>
        <begin position="314"/>
        <end position="326"/>
    </location>
</feature>
<dbReference type="GO" id="GO:0003713">
    <property type="term" value="F:transcription coactivator activity"/>
    <property type="evidence" value="ECO:0007669"/>
    <property type="project" value="TreeGrafter"/>
</dbReference>
<feature type="region of interest" description="Disordered" evidence="9">
    <location>
        <begin position="83"/>
        <end position="122"/>
    </location>
</feature>
<keyword evidence="7" id="KW-0539">Nucleus</keyword>
<organism evidence="11 12">
    <name type="scientific">Lepeophtheirus salmonis</name>
    <name type="common">Salmon louse</name>
    <name type="synonym">Caligus salmonis</name>
    <dbReference type="NCBI Taxonomy" id="72036"/>
    <lineage>
        <taxon>Eukaryota</taxon>
        <taxon>Metazoa</taxon>
        <taxon>Ecdysozoa</taxon>
        <taxon>Arthropoda</taxon>
        <taxon>Crustacea</taxon>
        <taxon>Multicrustacea</taxon>
        <taxon>Hexanauplia</taxon>
        <taxon>Copepoda</taxon>
        <taxon>Siphonostomatoida</taxon>
        <taxon>Caligidae</taxon>
        <taxon>Lepeophtheirus</taxon>
    </lineage>
</organism>
<feature type="compositionally biased region" description="Polar residues" evidence="9">
    <location>
        <begin position="107"/>
        <end position="119"/>
    </location>
</feature>
<dbReference type="Gene3D" id="2.20.70.10">
    <property type="match status" value="2"/>
</dbReference>
<dbReference type="Proteomes" id="UP000675881">
    <property type="component" value="Chromosome 6"/>
</dbReference>
<dbReference type="SUPFAM" id="SSF51045">
    <property type="entry name" value="WW domain"/>
    <property type="match status" value="2"/>
</dbReference>
<gene>
    <name evidence="11" type="ORF">LSAA_11954</name>
</gene>
<dbReference type="GO" id="GO:0045944">
    <property type="term" value="P:positive regulation of transcription by RNA polymerase II"/>
    <property type="evidence" value="ECO:0007669"/>
    <property type="project" value="TreeGrafter"/>
</dbReference>
<dbReference type="FunFam" id="2.20.70.10:FF:000012">
    <property type="entry name" value="transcriptional coactivator YAP1 isoform X2"/>
    <property type="match status" value="1"/>
</dbReference>
<evidence type="ECO:0000313" key="11">
    <source>
        <dbReference type="EMBL" id="CAF2965327.1"/>
    </source>
</evidence>
<keyword evidence="5" id="KW-0010">Activator</keyword>
<feature type="region of interest" description="Disordered" evidence="9">
    <location>
        <begin position="306"/>
        <end position="343"/>
    </location>
</feature>
<proteinExistence type="inferred from homology"/>
<name>A0A7R8CXT7_LEPSM</name>
<dbReference type="PROSITE" id="PS50020">
    <property type="entry name" value="WW_DOMAIN_2"/>
    <property type="match status" value="2"/>
</dbReference>
<evidence type="ECO:0000313" key="12">
    <source>
        <dbReference type="Proteomes" id="UP000675881"/>
    </source>
</evidence>
<dbReference type="PROSITE" id="PS01159">
    <property type="entry name" value="WW_DOMAIN_1"/>
    <property type="match status" value="2"/>
</dbReference>
<evidence type="ECO:0000256" key="7">
    <source>
        <dbReference type="ARBA" id="ARBA00023242"/>
    </source>
</evidence>